<dbReference type="Pfam" id="PF08241">
    <property type="entry name" value="Methyltransf_11"/>
    <property type="match status" value="1"/>
</dbReference>
<dbReference type="OrthoDB" id="9805171at2"/>
<dbReference type="RefSeq" id="WP_097642560.1">
    <property type="nucleotide sequence ID" value="NZ_NQWI01000007.1"/>
</dbReference>
<keyword evidence="6" id="KW-1185">Reference proteome</keyword>
<dbReference type="CDD" id="cd02440">
    <property type="entry name" value="AdoMet_MTases"/>
    <property type="match status" value="1"/>
</dbReference>
<proteinExistence type="predicted"/>
<evidence type="ECO:0000313" key="5">
    <source>
        <dbReference type="EMBL" id="PDW04577.1"/>
    </source>
</evidence>
<accession>A0A2A6RNF8</accession>
<evidence type="ECO:0000256" key="2">
    <source>
        <dbReference type="ARBA" id="ARBA00022679"/>
    </source>
</evidence>
<evidence type="ECO:0000259" key="4">
    <source>
        <dbReference type="Pfam" id="PF08241"/>
    </source>
</evidence>
<keyword evidence="3" id="KW-0949">S-adenosyl-L-methionine</keyword>
<dbReference type="Gene3D" id="3.40.50.150">
    <property type="entry name" value="Vaccinia Virus protein VP39"/>
    <property type="match status" value="1"/>
</dbReference>
<comment type="caution">
    <text evidence="5">The sequence shown here is derived from an EMBL/GenBank/DDBJ whole genome shotgun (WGS) entry which is preliminary data.</text>
</comment>
<dbReference type="AlphaFoldDB" id="A0A2A6RNF8"/>
<dbReference type="InterPro" id="IPR013216">
    <property type="entry name" value="Methyltransf_11"/>
</dbReference>
<dbReference type="Proteomes" id="UP000220527">
    <property type="component" value="Unassembled WGS sequence"/>
</dbReference>
<organism evidence="5 6">
    <name type="scientific">Candidatus Viridilinea mediisalina</name>
    <dbReference type="NCBI Taxonomy" id="2024553"/>
    <lineage>
        <taxon>Bacteria</taxon>
        <taxon>Bacillati</taxon>
        <taxon>Chloroflexota</taxon>
        <taxon>Chloroflexia</taxon>
        <taxon>Chloroflexales</taxon>
        <taxon>Chloroflexineae</taxon>
        <taxon>Oscillochloridaceae</taxon>
        <taxon>Candidatus Viridilinea</taxon>
    </lineage>
</organism>
<reference evidence="6" key="1">
    <citation type="submission" date="2017-08" db="EMBL/GenBank/DDBJ databases">
        <authorList>
            <person name="Grouzdev D.S."/>
            <person name="Gaisin V.A."/>
            <person name="Rysina M.S."/>
            <person name="Gorlenko V.M."/>
        </authorList>
    </citation>
    <scope>NUCLEOTIDE SEQUENCE [LARGE SCALE GENOMIC DNA]</scope>
    <source>
        <strain evidence="6">Kir15-3F</strain>
    </source>
</reference>
<dbReference type="InterPro" id="IPR029063">
    <property type="entry name" value="SAM-dependent_MTases_sf"/>
</dbReference>
<dbReference type="GO" id="GO:0008757">
    <property type="term" value="F:S-adenosylmethionine-dependent methyltransferase activity"/>
    <property type="evidence" value="ECO:0007669"/>
    <property type="project" value="InterPro"/>
</dbReference>
<sequence length="202" mass="22194">MVMNTTNYTSSNLQKHTSGNPLQRYLLGRFHTAAGALLARIEPRPLQILDAGCGEGFAMREVLAELPGAVLGLDGSAGALRVAEELNPGRGFTAGDLYALPFLPGSFDLVVCMEVLEHLDQPERGLAELLRVSRDWLLLSVPNEPLFRGANFLRGKNVAAWGNDPGHVNHWSAWAFRRFVGRHCRIVATCTSFPWTLALCRI</sequence>
<evidence type="ECO:0000256" key="1">
    <source>
        <dbReference type="ARBA" id="ARBA00022603"/>
    </source>
</evidence>
<dbReference type="EMBL" id="NQWI01000007">
    <property type="protein sequence ID" value="PDW04577.1"/>
    <property type="molecule type" value="Genomic_DNA"/>
</dbReference>
<dbReference type="SUPFAM" id="SSF53335">
    <property type="entry name" value="S-adenosyl-L-methionine-dependent methyltransferases"/>
    <property type="match status" value="1"/>
</dbReference>
<gene>
    <name evidence="5" type="ORF">CJ255_02690</name>
</gene>
<protein>
    <recommendedName>
        <fullName evidence="4">Methyltransferase type 11 domain-containing protein</fullName>
    </recommendedName>
</protein>
<dbReference type="PANTHER" id="PTHR43464">
    <property type="entry name" value="METHYLTRANSFERASE"/>
    <property type="match status" value="1"/>
</dbReference>
<feature type="domain" description="Methyltransferase type 11" evidence="4">
    <location>
        <begin position="49"/>
        <end position="134"/>
    </location>
</feature>
<dbReference type="PANTHER" id="PTHR43464:SF19">
    <property type="entry name" value="UBIQUINONE BIOSYNTHESIS O-METHYLTRANSFERASE, MITOCHONDRIAL"/>
    <property type="match status" value="1"/>
</dbReference>
<evidence type="ECO:0000313" key="6">
    <source>
        <dbReference type="Proteomes" id="UP000220527"/>
    </source>
</evidence>
<keyword evidence="2" id="KW-0808">Transferase</keyword>
<keyword evidence="1" id="KW-0489">Methyltransferase</keyword>
<evidence type="ECO:0000256" key="3">
    <source>
        <dbReference type="ARBA" id="ARBA00022691"/>
    </source>
</evidence>
<dbReference type="GO" id="GO:0032259">
    <property type="term" value="P:methylation"/>
    <property type="evidence" value="ECO:0007669"/>
    <property type="project" value="UniProtKB-KW"/>
</dbReference>
<name>A0A2A6RNF8_9CHLR</name>